<evidence type="ECO:0000256" key="15">
    <source>
        <dbReference type="ARBA" id="ARBA00034617"/>
    </source>
</evidence>
<evidence type="ECO:0000256" key="8">
    <source>
        <dbReference type="ARBA" id="ARBA00022806"/>
    </source>
</evidence>
<dbReference type="Gene3D" id="1.10.150.80">
    <property type="entry name" value="HRDC domain"/>
    <property type="match status" value="1"/>
</dbReference>
<dbReference type="SMART" id="SM00490">
    <property type="entry name" value="HELICc"/>
    <property type="match status" value="1"/>
</dbReference>
<accession>A0A212J8Z4</accession>
<feature type="domain" description="Helicase ATP-binding" evidence="19">
    <location>
        <begin position="29"/>
        <end position="200"/>
    </location>
</feature>
<dbReference type="FunFam" id="3.40.50.300:FF:000156">
    <property type="entry name" value="ATP-dependent DNA helicase recQ"/>
    <property type="match status" value="1"/>
</dbReference>
<dbReference type="InterPro" id="IPR010997">
    <property type="entry name" value="HRDC-like_sf"/>
</dbReference>
<protein>
    <recommendedName>
        <fullName evidence="16">DNA helicase RecQ</fullName>
        <ecNumber evidence="16">5.6.2.4</ecNumber>
    </recommendedName>
</protein>
<dbReference type="GO" id="GO:0009378">
    <property type="term" value="F:four-way junction helicase activity"/>
    <property type="evidence" value="ECO:0007669"/>
    <property type="project" value="TreeGrafter"/>
</dbReference>
<sequence>MPDRNDKLTVALKKHFGFDKFKGNQEAIIQNLLDEKDTFVLMPTGGGKSLCYQLPALLMGGTAVIISPLIALMKNQVDAMRNFSEEDGVAHFINSSLNKAAIEQVKGDILSGKTKLLYVAPESLTKEENIDFLRQIKISFYAIDEAHCISEWGHDFRPEYRRIRPIVTEIGKHPIIALTATATPKVQLDIQKNLGMVDADVFKASFNRENLFYEVRSKTNNVDKDIIKYIKSQGHKSGIIYCLSRKKVEEFAEILQTNNINALPYHAGLDANTRSANQDAFLMEQVDVIVATIAFGMGIDKPDVRYVIHYDMPKSLEGYYQETGRAGRDGGEGKCIAFYSFKDLQKLEKFMQGKPVAEQEIGKQLLLETAAYAETALCRKKVLLHYFGEEYKVRNCGNCDNCVNPKKQVEAKDLLLTALEAVVALKEKFKTDYVINILRGKETSEIETYEHQDLEVFGSGDDADEDTWNAVIRQAIIAGYFDKDIENYGLLKITKKGKDFLKKPVSFKITTADEEDLEDDDNIDDVVVKGGGGGSAVDPVLFSIMKDLRKKMAKNNNVPPYVIFQDPSLEAMATIYPITMEELQNIPGVGAGKAKRYGAEFLQIIKKHVEENEIERPEDLRVRTVANKSKLKVAIVQAIDRKVALDDLAESKGIDFTELLNEVEAIVYSGTKINIDYFLREVIDEDHLDDIFQYFQEAESDDLEEAINELGEYSEDEIRLVRIKFISDMAN</sequence>
<dbReference type="SMART" id="SM00956">
    <property type="entry name" value="RQC"/>
    <property type="match status" value="1"/>
</dbReference>
<evidence type="ECO:0000259" key="20">
    <source>
        <dbReference type="PROSITE" id="PS51194"/>
    </source>
</evidence>
<dbReference type="SMART" id="SM00487">
    <property type="entry name" value="DEXDc"/>
    <property type="match status" value="1"/>
</dbReference>
<dbReference type="InterPro" id="IPR014001">
    <property type="entry name" value="Helicase_ATP-bd"/>
</dbReference>
<evidence type="ECO:0000259" key="18">
    <source>
        <dbReference type="PROSITE" id="PS50967"/>
    </source>
</evidence>
<gene>
    <name evidence="21" type="ORF">KL86DYS1_11510</name>
</gene>
<dbReference type="FunFam" id="3.40.50.300:FF:001051">
    <property type="entry name" value="ATP-dependent DNA helicase RecQ"/>
    <property type="match status" value="1"/>
</dbReference>
<dbReference type="GO" id="GO:0043138">
    <property type="term" value="F:3'-5' DNA helicase activity"/>
    <property type="evidence" value="ECO:0007669"/>
    <property type="project" value="UniProtKB-EC"/>
</dbReference>
<comment type="cofactor">
    <cofactor evidence="1">
        <name>Mg(2+)</name>
        <dbReference type="ChEBI" id="CHEBI:18420"/>
    </cofactor>
</comment>
<feature type="transmembrane region" description="Helical" evidence="17">
    <location>
        <begin position="52"/>
        <end position="72"/>
    </location>
</feature>
<dbReference type="InterPro" id="IPR048671">
    <property type="entry name" value="RecQ-1-like_HTH"/>
</dbReference>
<dbReference type="InterPro" id="IPR004589">
    <property type="entry name" value="DNA_helicase_ATP-dep_RecQ"/>
</dbReference>
<evidence type="ECO:0000259" key="19">
    <source>
        <dbReference type="PROSITE" id="PS51192"/>
    </source>
</evidence>
<dbReference type="GO" id="GO:0030894">
    <property type="term" value="C:replisome"/>
    <property type="evidence" value="ECO:0007669"/>
    <property type="project" value="TreeGrafter"/>
</dbReference>
<dbReference type="InterPro" id="IPR032284">
    <property type="entry name" value="RecQ_Zn-bd"/>
</dbReference>
<keyword evidence="17" id="KW-1133">Transmembrane helix</keyword>
<dbReference type="Pfam" id="PF00570">
    <property type="entry name" value="HRDC"/>
    <property type="match status" value="1"/>
</dbReference>
<feature type="domain" description="HRDC" evidence="18">
    <location>
        <begin position="535"/>
        <end position="615"/>
    </location>
</feature>
<feature type="domain" description="Helicase C-terminal" evidence="20">
    <location>
        <begin position="222"/>
        <end position="373"/>
    </location>
</feature>
<dbReference type="Pfam" id="PF09382">
    <property type="entry name" value="RQC"/>
    <property type="match status" value="1"/>
</dbReference>
<reference evidence="21" key="1">
    <citation type="submission" date="2016-04" db="EMBL/GenBank/DDBJ databases">
        <authorList>
            <person name="Evans L.H."/>
            <person name="Alamgir A."/>
            <person name="Owens N."/>
            <person name="Weber N.D."/>
            <person name="Virtaneva K."/>
            <person name="Barbian K."/>
            <person name="Babar A."/>
            <person name="Rosenke K."/>
        </authorList>
    </citation>
    <scope>NUCLEOTIDE SEQUENCE</scope>
    <source>
        <strain evidence="21">86-1</strain>
    </source>
</reference>
<dbReference type="PANTHER" id="PTHR13710:SF105">
    <property type="entry name" value="ATP-DEPENDENT DNA HELICASE Q1"/>
    <property type="match status" value="1"/>
</dbReference>
<dbReference type="GO" id="GO:0006310">
    <property type="term" value="P:DNA recombination"/>
    <property type="evidence" value="ECO:0007669"/>
    <property type="project" value="UniProtKB-UniRule"/>
</dbReference>
<evidence type="ECO:0000256" key="14">
    <source>
        <dbReference type="ARBA" id="ARBA00023235"/>
    </source>
</evidence>
<evidence type="ECO:0000256" key="4">
    <source>
        <dbReference type="ARBA" id="ARBA00022723"/>
    </source>
</evidence>
<keyword evidence="11" id="KW-0238">DNA-binding</keyword>
<evidence type="ECO:0000313" key="21">
    <source>
        <dbReference type="EMBL" id="SBV95889.1"/>
    </source>
</evidence>
<dbReference type="PROSITE" id="PS51192">
    <property type="entry name" value="HELICASE_ATP_BIND_1"/>
    <property type="match status" value="1"/>
</dbReference>
<dbReference type="InterPro" id="IPR006293">
    <property type="entry name" value="DNA_helicase_ATP-dep_RecQ_bac"/>
</dbReference>
<dbReference type="EC" id="5.6.2.4" evidence="16"/>
<dbReference type="InterPro" id="IPR036388">
    <property type="entry name" value="WH-like_DNA-bd_sf"/>
</dbReference>
<dbReference type="GO" id="GO:0005524">
    <property type="term" value="F:ATP binding"/>
    <property type="evidence" value="ECO:0007669"/>
    <property type="project" value="UniProtKB-KW"/>
</dbReference>
<dbReference type="Pfam" id="PF16124">
    <property type="entry name" value="RecQ_Zn_bind"/>
    <property type="match status" value="1"/>
</dbReference>
<keyword evidence="5" id="KW-0547">Nucleotide-binding</keyword>
<dbReference type="GO" id="GO:0046872">
    <property type="term" value="F:metal ion binding"/>
    <property type="evidence" value="ECO:0007669"/>
    <property type="project" value="UniProtKB-KW"/>
</dbReference>
<dbReference type="GO" id="GO:0006281">
    <property type="term" value="P:DNA repair"/>
    <property type="evidence" value="ECO:0007669"/>
    <property type="project" value="UniProtKB-KW"/>
</dbReference>
<dbReference type="Pfam" id="PF00271">
    <property type="entry name" value="Helicase_C"/>
    <property type="match status" value="1"/>
</dbReference>
<keyword evidence="14" id="KW-0413">Isomerase</keyword>
<dbReference type="GO" id="GO:0006260">
    <property type="term" value="P:DNA replication"/>
    <property type="evidence" value="ECO:0007669"/>
    <property type="project" value="InterPro"/>
</dbReference>
<dbReference type="NCBIfam" id="TIGR00614">
    <property type="entry name" value="recQ_fam"/>
    <property type="match status" value="1"/>
</dbReference>
<keyword evidence="7" id="KW-0378">Hydrolase</keyword>
<dbReference type="EMBL" id="FLUM01000001">
    <property type="protein sequence ID" value="SBV95889.1"/>
    <property type="molecule type" value="Genomic_DNA"/>
</dbReference>
<evidence type="ECO:0000256" key="17">
    <source>
        <dbReference type="SAM" id="Phobius"/>
    </source>
</evidence>
<dbReference type="GO" id="GO:0016787">
    <property type="term" value="F:hydrolase activity"/>
    <property type="evidence" value="ECO:0007669"/>
    <property type="project" value="UniProtKB-KW"/>
</dbReference>
<evidence type="ECO:0000256" key="2">
    <source>
        <dbReference type="ARBA" id="ARBA00001947"/>
    </source>
</evidence>
<organism evidence="21">
    <name type="scientific">uncultured Dysgonomonas sp</name>
    <dbReference type="NCBI Taxonomy" id="206096"/>
    <lineage>
        <taxon>Bacteria</taxon>
        <taxon>Pseudomonadati</taxon>
        <taxon>Bacteroidota</taxon>
        <taxon>Bacteroidia</taxon>
        <taxon>Bacteroidales</taxon>
        <taxon>Dysgonomonadaceae</taxon>
        <taxon>Dysgonomonas</taxon>
        <taxon>environmental samples</taxon>
    </lineage>
</organism>
<dbReference type="NCBIfam" id="TIGR01389">
    <property type="entry name" value="recQ"/>
    <property type="match status" value="1"/>
</dbReference>
<evidence type="ECO:0000256" key="6">
    <source>
        <dbReference type="ARBA" id="ARBA00022763"/>
    </source>
</evidence>
<evidence type="ECO:0000256" key="11">
    <source>
        <dbReference type="ARBA" id="ARBA00023125"/>
    </source>
</evidence>
<proteinExistence type="inferred from homology"/>
<keyword evidence="9" id="KW-0862">Zinc</keyword>
<dbReference type="InterPro" id="IPR044876">
    <property type="entry name" value="HRDC_dom_sf"/>
</dbReference>
<dbReference type="GO" id="GO:0043590">
    <property type="term" value="C:bacterial nucleoid"/>
    <property type="evidence" value="ECO:0007669"/>
    <property type="project" value="TreeGrafter"/>
</dbReference>
<dbReference type="GO" id="GO:0009432">
    <property type="term" value="P:SOS response"/>
    <property type="evidence" value="ECO:0007669"/>
    <property type="project" value="UniProtKB-UniRule"/>
</dbReference>
<dbReference type="GO" id="GO:0003677">
    <property type="term" value="F:DNA binding"/>
    <property type="evidence" value="ECO:0007669"/>
    <property type="project" value="UniProtKB-KW"/>
</dbReference>
<evidence type="ECO:0000256" key="16">
    <source>
        <dbReference type="NCBIfam" id="TIGR01389"/>
    </source>
</evidence>
<keyword evidence="13" id="KW-0234">DNA repair</keyword>
<dbReference type="Pfam" id="PF21220">
    <property type="entry name" value="RecQ-1-like_HTH"/>
    <property type="match status" value="1"/>
</dbReference>
<comment type="cofactor">
    <cofactor evidence="2">
        <name>Zn(2+)</name>
        <dbReference type="ChEBI" id="CHEBI:29105"/>
    </cofactor>
</comment>
<dbReference type="RefSeq" id="WP_296939519.1">
    <property type="nucleotide sequence ID" value="NZ_LT599032.1"/>
</dbReference>
<dbReference type="SUPFAM" id="SSF52540">
    <property type="entry name" value="P-loop containing nucleoside triphosphate hydrolases"/>
    <property type="match status" value="1"/>
</dbReference>
<dbReference type="SMART" id="SM00341">
    <property type="entry name" value="HRDC"/>
    <property type="match status" value="1"/>
</dbReference>
<keyword evidence="10" id="KW-0067">ATP-binding</keyword>
<dbReference type="GO" id="GO:0005737">
    <property type="term" value="C:cytoplasm"/>
    <property type="evidence" value="ECO:0007669"/>
    <property type="project" value="TreeGrafter"/>
</dbReference>
<name>A0A212J8Z4_9BACT</name>
<evidence type="ECO:0000256" key="12">
    <source>
        <dbReference type="ARBA" id="ARBA00023172"/>
    </source>
</evidence>
<evidence type="ECO:0000256" key="7">
    <source>
        <dbReference type="ARBA" id="ARBA00022801"/>
    </source>
</evidence>
<dbReference type="PANTHER" id="PTHR13710">
    <property type="entry name" value="DNA HELICASE RECQ FAMILY MEMBER"/>
    <property type="match status" value="1"/>
</dbReference>
<dbReference type="Gene3D" id="1.10.10.10">
    <property type="entry name" value="Winged helix-like DNA-binding domain superfamily/Winged helix DNA-binding domain"/>
    <property type="match status" value="1"/>
</dbReference>
<dbReference type="CDD" id="cd18794">
    <property type="entry name" value="SF2_C_RecQ"/>
    <property type="match status" value="1"/>
</dbReference>
<dbReference type="SUPFAM" id="SSF46785">
    <property type="entry name" value="Winged helix' DNA-binding domain"/>
    <property type="match status" value="1"/>
</dbReference>
<dbReference type="AlphaFoldDB" id="A0A212J8Z4"/>
<keyword evidence="8 21" id="KW-0347">Helicase</keyword>
<keyword evidence="17" id="KW-0472">Membrane</keyword>
<evidence type="ECO:0000256" key="5">
    <source>
        <dbReference type="ARBA" id="ARBA00022741"/>
    </source>
</evidence>
<dbReference type="InterPro" id="IPR002121">
    <property type="entry name" value="HRDC_dom"/>
</dbReference>
<evidence type="ECO:0000256" key="9">
    <source>
        <dbReference type="ARBA" id="ARBA00022833"/>
    </source>
</evidence>
<keyword evidence="12" id="KW-0233">DNA recombination</keyword>
<dbReference type="InterPro" id="IPR018982">
    <property type="entry name" value="RQC_domain"/>
</dbReference>
<evidence type="ECO:0000256" key="1">
    <source>
        <dbReference type="ARBA" id="ARBA00001946"/>
    </source>
</evidence>
<dbReference type="FunFam" id="1.10.150.80:FF:000004">
    <property type="entry name" value="ATP-dependent DNA helicase RecQ"/>
    <property type="match status" value="1"/>
</dbReference>
<dbReference type="InterPro" id="IPR036390">
    <property type="entry name" value="WH_DNA-bd_sf"/>
</dbReference>
<keyword evidence="4" id="KW-0479">Metal-binding</keyword>
<dbReference type="Gene3D" id="3.40.50.300">
    <property type="entry name" value="P-loop containing nucleotide triphosphate hydrolases"/>
    <property type="match status" value="2"/>
</dbReference>
<evidence type="ECO:0000256" key="13">
    <source>
        <dbReference type="ARBA" id="ARBA00023204"/>
    </source>
</evidence>
<dbReference type="SUPFAM" id="SSF47819">
    <property type="entry name" value="HRDC-like"/>
    <property type="match status" value="1"/>
</dbReference>
<dbReference type="PROSITE" id="PS51194">
    <property type="entry name" value="HELICASE_CTER"/>
    <property type="match status" value="1"/>
</dbReference>
<dbReference type="CDD" id="cd17920">
    <property type="entry name" value="DEXHc_RecQ"/>
    <property type="match status" value="1"/>
</dbReference>
<dbReference type="PROSITE" id="PS50967">
    <property type="entry name" value="HRDC"/>
    <property type="match status" value="1"/>
</dbReference>
<keyword evidence="6" id="KW-0227">DNA damage</keyword>
<dbReference type="InterPro" id="IPR027417">
    <property type="entry name" value="P-loop_NTPase"/>
</dbReference>
<keyword evidence="17" id="KW-0812">Transmembrane</keyword>
<comment type="similarity">
    <text evidence="3">Belongs to the helicase family. RecQ subfamily.</text>
</comment>
<comment type="catalytic activity">
    <reaction evidence="15">
        <text>Couples ATP hydrolysis with the unwinding of duplex DNA by translocating in the 3'-5' direction.</text>
        <dbReference type="EC" id="5.6.2.4"/>
    </reaction>
</comment>
<dbReference type="InterPro" id="IPR001650">
    <property type="entry name" value="Helicase_C-like"/>
</dbReference>
<dbReference type="Pfam" id="PF00270">
    <property type="entry name" value="DEAD"/>
    <property type="match status" value="1"/>
</dbReference>
<dbReference type="Gene3D" id="1.10.10.1390">
    <property type="entry name" value="ATP-dependent DNA helicase RecQ"/>
    <property type="match status" value="1"/>
</dbReference>
<evidence type="ECO:0000256" key="3">
    <source>
        <dbReference type="ARBA" id="ARBA00005446"/>
    </source>
</evidence>
<evidence type="ECO:0000256" key="10">
    <source>
        <dbReference type="ARBA" id="ARBA00022840"/>
    </source>
</evidence>
<dbReference type="InterPro" id="IPR011545">
    <property type="entry name" value="DEAD/DEAH_box_helicase_dom"/>
</dbReference>